<dbReference type="AlphaFoldDB" id="A0A1A6BHR3"/>
<sequence>MAAPPTSTKTSLQQRLSARACERWPQLAGVDVRFRGAFAYVTGHTVDGDTLPLMRLRYGGSAARWGFAMYLASKDGYQDSVLPTGDFAGAPEDALDTACGLYLGDPTAWT</sequence>
<comment type="caution">
    <text evidence="1">The sequence shown here is derived from an EMBL/GenBank/DDBJ whole genome shotgun (WGS) entry which is preliminary data.</text>
</comment>
<proteinExistence type="predicted"/>
<reference evidence="1 2" key="1">
    <citation type="submission" date="2016-06" db="EMBL/GenBank/DDBJ databases">
        <authorList>
            <person name="Kjaerup R.B."/>
            <person name="Dalgaard T.S."/>
            <person name="Juul-Madsen H.R."/>
        </authorList>
    </citation>
    <scope>NUCLEOTIDE SEQUENCE [LARGE SCALE GENOMIC DNA]</scope>
    <source>
        <strain evidence="1 2">1245752.6</strain>
    </source>
</reference>
<evidence type="ECO:0000313" key="2">
    <source>
        <dbReference type="Proteomes" id="UP000093757"/>
    </source>
</evidence>
<gene>
    <name evidence="1" type="ORF">A9W98_17770</name>
</gene>
<organism evidence="1 2">
    <name type="scientific">Mycobacterium gordonae</name>
    <dbReference type="NCBI Taxonomy" id="1778"/>
    <lineage>
        <taxon>Bacteria</taxon>
        <taxon>Bacillati</taxon>
        <taxon>Actinomycetota</taxon>
        <taxon>Actinomycetes</taxon>
        <taxon>Mycobacteriales</taxon>
        <taxon>Mycobacteriaceae</taxon>
        <taxon>Mycobacterium</taxon>
    </lineage>
</organism>
<dbReference type="OrthoDB" id="5419957at2"/>
<name>A0A1A6BHR3_MYCGO</name>
<dbReference type="RefSeq" id="WP_065133844.1">
    <property type="nucleotide sequence ID" value="NZ_MAEM01000242.1"/>
</dbReference>
<evidence type="ECO:0000313" key="1">
    <source>
        <dbReference type="EMBL" id="OBS01897.1"/>
    </source>
</evidence>
<dbReference type="EMBL" id="MAEM01000242">
    <property type="protein sequence ID" value="OBS01897.1"/>
    <property type="molecule type" value="Genomic_DNA"/>
</dbReference>
<protein>
    <submittedName>
        <fullName evidence="1">Uncharacterized protein</fullName>
    </submittedName>
</protein>
<accession>A0A1A6BHR3</accession>
<dbReference type="Proteomes" id="UP000093757">
    <property type="component" value="Unassembled WGS sequence"/>
</dbReference>